<dbReference type="Pfam" id="PF01743">
    <property type="entry name" value="PolyA_pol"/>
    <property type="match status" value="1"/>
</dbReference>
<feature type="binding site" evidence="11">
    <location>
        <position position="165"/>
    </location>
    <ligand>
        <name>CTP</name>
        <dbReference type="ChEBI" id="CHEBI:37563"/>
    </ligand>
</feature>
<comment type="similarity">
    <text evidence="11">Belongs to the tRNA nucleotidyltransferase/poly(A) polymerase family. Bacterial CCA-adding enzyme type 3 subfamily.</text>
</comment>
<dbReference type="InterPro" id="IPR050264">
    <property type="entry name" value="Bact_CCA-adding_enz_type3_sf"/>
</dbReference>
<evidence type="ECO:0000256" key="10">
    <source>
        <dbReference type="ARBA" id="ARBA00022884"/>
    </source>
</evidence>
<keyword evidence="7 11" id="KW-0692">RNA repair</keyword>
<feature type="binding site" evidence="11">
    <location>
        <position position="165"/>
    </location>
    <ligand>
        <name>ATP</name>
        <dbReference type="ChEBI" id="CHEBI:30616"/>
    </ligand>
</feature>
<keyword evidence="5 11" id="KW-0479">Metal-binding</keyword>
<dbReference type="Pfam" id="PF13735">
    <property type="entry name" value="tRNA_NucTran2_2"/>
    <property type="match status" value="1"/>
</dbReference>
<dbReference type="Proteomes" id="UP001321804">
    <property type="component" value="Chromosome"/>
</dbReference>
<feature type="binding site" evidence="11">
    <location>
        <position position="171"/>
    </location>
    <ligand>
        <name>CTP</name>
        <dbReference type="ChEBI" id="CHEBI:37563"/>
    </ligand>
</feature>
<keyword evidence="4 11" id="KW-0548">Nucleotidyltransferase</keyword>
<feature type="binding site" evidence="11">
    <location>
        <position position="38"/>
    </location>
    <ligand>
        <name>ATP</name>
        <dbReference type="ChEBI" id="CHEBI:30616"/>
    </ligand>
</feature>
<feature type="domain" description="CCA-adding enzyme C-terminal" evidence="14">
    <location>
        <begin position="252"/>
        <end position="399"/>
    </location>
</feature>
<dbReference type="InterPro" id="IPR002646">
    <property type="entry name" value="PolA_pol_head_dom"/>
</dbReference>
<feature type="domain" description="tRNA nucleotidyltransferase/poly(A) polymerase RNA and SrmB- binding" evidence="13">
    <location>
        <begin position="177"/>
        <end position="235"/>
    </location>
</feature>
<dbReference type="Gene3D" id="1.10.246.80">
    <property type="match status" value="1"/>
</dbReference>
<keyword evidence="6 11" id="KW-0547">Nucleotide-binding</keyword>
<dbReference type="AlphaFoldDB" id="A0AAU9DEF2"/>
<feature type="domain" description="Poly A polymerase head" evidence="12">
    <location>
        <begin position="30"/>
        <end position="149"/>
    </location>
</feature>
<feature type="binding site" evidence="11">
    <location>
        <position position="168"/>
    </location>
    <ligand>
        <name>ATP</name>
        <dbReference type="ChEBI" id="CHEBI:30616"/>
    </ligand>
</feature>
<feature type="binding site" evidence="11">
    <location>
        <position position="171"/>
    </location>
    <ligand>
        <name>ATP</name>
        <dbReference type="ChEBI" id="CHEBI:30616"/>
    </ligand>
</feature>
<feature type="binding site" evidence="11">
    <location>
        <position position="162"/>
    </location>
    <ligand>
        <name>ATP</name>
        <dbReference type="ChEBI" id="CHEBI:30616"/>
    </ligand>
</feature>
<evidence type="ECO:0000259" key="14">
    <source>
        <dbReference type="Pfam" id="PF13735"/>
    </source>
</evidence>
<dbReference type="GO" id="GO:0042245">
    <property type="term" value="P:RNA repair"/>
    <property type="evidence" value="ECO:0007669"/>
    <property type="project" value="UniProtKB-KW"/>
</dbReference>
<evidence type="ECO:0000256" key="11">
    <source>
        <dbReference type="HAMAP-Rule" id="MF_01263"/>
    </source>
</evidence>
<dbReference type="GO" id="GO:0000049">
    <property type="term" value="F:tRNA binding"/>
    <property type="evidence" value="ECO:0007669"/>
    <property type="project" value="UniProtKB-UniRule"/>
</dbReference>
<accession>A0AAU9DEF2</accession>
<feature type="binding site" evidence="11">
    <location>
        <position position="35"/>
    </location>
    <ligand>
        <name>CTP</name>
        <dbReference type="ChEBI" id="CHEBI:37563"/>
    </ligand>
</feature>
<keyword evidence="2 11" id="KW-0808">Transferase</keyword>
<keyword evidence="16" id="KW-1185">Reference proteome</keyword>
<dbReference type="SUPFAM" id="SSF81301">
    <property type="entry name" value="Nucleotidyltransferase"/>
    <property type="match status" value="1"/>
</dbReference>
<proteinExistence type="inferred from homology"/>
<keyword evidence="10 11" id="KW-0694">RNA-binding</keyword>
<protein>
    <recommendedName>
        <fullName evidence="11">CCA-adding enzyme</fullName>
        <ecNumber evidence="11">2.7.7.72</ecNumber>
    </recommendedName>
    <alternativeName>
        <fullName evidence="11">CCA tRNA nucleotidyltransferase</fullName>
    </alternativeName>
    <alternativeName>
        <fullName evidence="11">tRNA CCA-pyrophosphorylase</fullName>
    </alternativeName>
    <alternativeName>
        <fullName evidence="11">tRNA adenylyl-/cytidylyl- transferase</fullName>
    </alternativeName>
    <alternativeName>
        <fullName evidence="11">tRNA nucleotidyltransferase</fullName>
    </alternativeName>
    <alternativeName>
        <fullName evidence="11">tRNA-NT</fullName>
    </alternativeName>
</protein>
<comment type="catalytic activity">
    <reaction evidence="11">
        <text>a tRNA with a 3' CCA end + 2 CTP + ATP = a tRNA with a 3' CCACCA end + 3 diphosphate</text>
        <dbReference type="Rhea" id="RHEA:76235"/>
        <dbReference type="Rhea" id="RHEA-COMP:10468"/>
        <dbReference type="Rhea" id="RHEA-COMP:18655"/>
        <dbReference type="ChEBI" id="CHEBI:30616"/>
        <dbReference type="ChEBI" id="CHEBI:33019"/>
        <dbReference type="ChEBI" id="CHEBI:37563"/>
        <dbReference type="ChEBI" id="CHEBI:83071"/>
        <dbReference type="ChEBI" id="CHEBI:195187"/>
    </reaction>
</comment>
<evidence type="ECO:0000256" key="2">
    <source>
        <dbReference type="ARBA" id="ARBA00022679"/>
    </source>
</evidence>
<comment type="cofactor">
    <cofactor evidence="1 11">
        <name>Mg(2+)</name>
        <dbReference type="ChEBI" id="CHEBI:18420"/>
    </cofactor>
</comment>
<keyword evidence="3 11" id="KW-0819">tRNA processing</keyword>
<dbReference type="GO" id="GO:0000287">
    <property type="term" value="F:magnesium ion binding"/>
    <property type="evidence" value="ECO:0007669"/>
    <property type="project" value="UniProtKB-UniRule"/>
</dbReference>
<feature type="binding site" evidence="11">
    <location>
        <position position="50"/>
    </location>
    <ligand>
        <name>Mg(2+)</name>
        <dbReference type="ChEBI" id="CHEBI:18420"/>
    </ligand>
</feature>
<dbReference type="NCBIfam" id="NF009814">
    <property type="entry name" value="PRK13299.1"/>
    <property type="match status" value="1"/>
</dbReference>
<comment type="catalytic activity">
    <reaction evidence="11">
        <text>a tRNA precursor + 2 CTP + ATP = a tRNA with a 3' CCA end + 3 diphosphate</text>
        <dbReference type="Rhea" id="RHEA:14433"/>
        <dbReference type="Rhea" id="RHEA-COMP:10465"/>
        <dbReference type="Rhea" id="RHEA-COMP:10468"/>
        <dbReference type="ChEBI" id="CHEBI:30616"/>
        <dbReference type="ChEBI" id="CHEBI:33019"/>
        <dbReference type="ChEBI" id="CHEBI:37563"/>
        <dbReference type="ChEBI" id="CHEBI:74896"/>
        <dbReference type="ChEBI" id="CHEBI:83071"/>
        <dbReference type="EC" id="2.7.7.72"/>
    </reaction>
</comment>
<dbReference type="PANTHER" id="PTHR46173">
    <property type="entry name" value="CCA TRNA NUCLEOTIDYLTRANSFERASE 1, MITOCHONDRIAL"/>
    <property type="match status" value="1"/>
</dbReference>
<gene>
    <name evidence="11 15" type="primary">cca</name>
    <name evidence="15" type="ORF">KIMC2_10980</name>
</gene>
<feature type="binding site" evidence="11">
    <location>
        <position position="168"/>
    </location>
    <ligand>
        <name>CTP</name>
        <dbReference type="ChEBI" id="CHEBI:37563"/>
    </ligand>
</feature>
<feature type="binding site" evidence="11">
    <location>
        <position position="119"/>
    </location>
    <ligand>
        <name>ATP</name>
        <dbReference type="ChEBI" id="CHEBI:30616"/>
    </ligand>
</feature>
<dbReference type="GO" id="GO:0005524">
    <property type="term" value="F:ATP binding"/>
    <property type="evidence" value="ECO:0007669"/>
    <property type="project" value="UniProtKB-UniRule"/>
</dbReference>
<dbReference type="EMBL" id="AP026801">
    <property type="protein sequence ID" value="BDR56536.1"/>
    <property type="molecule type" value="Genomic_DNA"/>
</dbReference>
<name>A0AAU9DEF2_9LACO</name>
<feature type="binding site" evidence="11">
    <location>
        <position position="38"/>
    </location>
    <ligand>
        <name>CTP</name>
        <dbReference type="ChEBI" id="CHEBI:37563"/>
    </ligand>
</feature>
<evidence type="ECO:0000256" key="5">
    <source>
        <dbReference type="ARBA" id="ARBA00022723"/>
    </source>
</evidence>
<reference evidence="15 16" key="1">
    <citation type="journal article" date="2023" name="Microbiol. Spectr.">
        <title>Symbiosis of Carpenter Bees with Uncharacterized Lactic Acid Bacteria Showing NAD Auxotrophy.</title>
        <authorList>
            <person name="Kawasaki S."/>
            <person name="Ozawa K."/>
            <person name="Mori T."/>
            <person name="Yamamoto A."/>
            <person name="Ito M."/>
            <person name="Ohkuma M."/>
            <person name="Sakamoto M."/>
            <person name="Matsutani M."/>
        </authorList>
    </citation>
    <scope>NUCLEOTIDE SEQUENCE [LARGE SCALE GENOMIC DNA]</scope>
    <source>
        <strain evidence="15 16">KimC2</strain>
    </source>
</reference>
<dbReference type="CDD" id="cd05398">
    <property type="entry name" value="NT_ClassII-CCAase"/>
    <property type="match status" value="1"/>
</dbReference>
<feature type="binding site" evidence="11">
    <location>
        <position position="162"/>
    </location>
    <ligand>
        <name>CTP</name>
        <dbReference type="ChEBI" id="CHEBI:37563"/>
    </ligand>
</feature>
<evidence type="ECO:0000313" key="15">
    <source>
        <dbReference type="EMBL" id="BDR56536.1"/>
    </source>
</evidence>
<evidence type="ECO:0000256" key="1">
    <source>
        <dbReference type="ARBA" id="ARBA00001946"/>
    </source>
</evidence>
<dbReference type="Gene3D" id="1.10.3090.10">
    <property type="entry name" value="cca-adding enzyme, domain 2"/>
    <property type="match status" value="1"/>
</dbReference>
<feature type="binding site" evidence="11">
    <location>
        <position position="35"/>
    </location>
    <ligand>
        <name>ATP</name>
        <dbReference type="ChEBI" id="CHEBI:30616"/>
    </ligand>
</feature>
<feature type="binding site" evidence="11">
    <location>
        <position position="119"/>
    </location>
    <ligand>
        <name>CTP</name>
        <dbReference type="ChEBI" id="CHEBI:37563"/>
    </ligand>
</feature>
<evidence type="ECO:0000256" key="4">
    <source>
        <dbReference type="ARBA" id="ARBA00022695"/>
    </source>
</evidence>
<dbReference type="EC" id="2.7.7.72" evidence="11"/>
<dbReference type="Pfam" id="PF12627">
    <property type="entry name" value="PolyA_pol_RNAbd"/>
    <property type="match status" value="1"/>
</dbReference>
<dbReference type="GO" id="GO:0001680">
    <property type="term" value="P:tRNA 3'-terminal CCA addition"/>
    <property type="evidence" value="ECO:0007669"/>
    <property type="project" value="UniProtKB-UniRule"/>
</dbReference>
<evidence type="ECO:0000256" key="9">
    <source>
        <dbReference type="ARBA" id="ARBA00022842"/>
    </source>
</evidence>
<sequence length="404" mass="47217">MIKEDFKNIPEKFQRALPIMNKLQSSGFEVYFVGGSLRDLLLNKPINDIDIATNALPEEVKKLFPHSFDTGIQHGTVTVVYKRENYEITTFRNDGDYLDHRHPENVKFVNDLREDLKRRDFSINALAMSPEGEIIDYYGGIEDLKNKIIKCVLNPYDRFEEDALRIFRAVRFTSQLNFSLENNTYLALKEKVSLLSNISIERIHSEFIKMMQGEGWQKGIELIKDSKIYEYMPDLQSNSIEKILNYEYKKIRFSDEVLIWAVLFILEIFPANQVNRVLNKWKTSNEIINNVNEILSFCQKYQKGILDYHLVYGLKRENIEKGIFILTKINNLKLVNNPLREYDLLPINSIKDLKITGNDLINEAGFKPGVHLGKMIKLIESQVLQEKLENDHRVMINFARENNV</sequence>
<dbReference type="InterPro" id="IPR032828">
    <property type="entry name" value="PolyA_RNA-bd"/>
</dbReference>
<comment type="subunit">
    <text evidence="11">Homodimer.</text>
</comment>
<comment type="miscellaneous">
    <text evidence="11">A single active site specifically recognizes both ATP and CTP and is responsible for their addition.</text>
</comment>
<evidence type="ECO:0000256" key="6">
    <source>
        <dbReference type="ARBA" id="ARBA00022741"/>
    </source>
</evidence>
<dbReference type="HAMAP" id="MF_01263">
    <property type="entry name" value="CCA_bact_type3"/>
    <property type="match status" value="1"/>
</dbReference>
<evidence type="ECO:0000256" key="3">
    <source>
        <dbReference type="ARBA" id="ARBA00022694"/>
    </source>
</evidence>
<keyword evidence="9 11" id="KW-0460">Magnesium</keyword>
<dbReference type="KEGG" id="xak:KIMC2_10980"/>
<dbReference type="PANTHER" id="PTHR46173:SF1">
    <property type="entry name" value="CCA TRNA NUCLEOTIDYLTRANSFERASE 1, MITOCHONDRIAL"/>
    <property type="match status" value="1"/>
</dbReference>
<dbReference type="GO" id="GO:0004810">
    <property type="term" value="F:CCA tRNA nucleotidyltransferase activity"/>
    <property type="evidence" value="ECO:0007669"/>
    <property type="project" value="UniProtKB-UniRule"/>
</dbReference>
<evidence type="ECO:0000256" key="7">
    <source>
        <dbReference type="ARBA" id="ARBA00022800"/>
    </source>
</evidence>
<evidence type="ECO:0000259" key="13">
    <source>
        <dbReference type="Pfam" id="PF12627"/>
    </source>
</evidence>
<evidence type="ECO:0000259" key="12">
    <source>
        <dbReference type="Pfam" id="PF01743"/>
    </source>
</evidence>
<dbReference type="SUPFAM" id="SSF81891">
    <property type="entry name" value="Poly A polymerase C-terminal region-like"/>
    <property type="match status" value="1"/>
</dbReference>
<comment type="function">
    <text evidence="11">Catalyzes the addition and repair of the essential 3'-terminal CCA sequence in tRNAs without using a nucleic acid template. Adds these three nucleotides in the order of C, C, and A to the tRNA nucleotide-73, using CTP and ATP as substrates and producing inorganic pyrophosphate. tRNA 3'-terminal CCA addition is required both for tRNA processing and repair. Also involved in tRNA surveillance by mediating tandem CCA addition to generate a CCACCA at the 3' terminus of unstable tRNAs. While stable tRNAs receive only 3'-terminal CCA, unstable tRNAs are marked with CCACCA and rapidly degraded.</text>
</comment>
<organism evidence="15 16">
    <name type="scientific">Xylocopilactobacillus apis</name>
    <dbReference type="NCBI Taxonomy" id="2932183"/>
    <lineage>
        <taxon>Bacteria</taxon>
        <taxon>Bacillati</taxon>
        <taxon>Bacillota</taxon>
        <taxon>Bacilli</taxon>
        <taxon>Lactobacillales</taxon>
        <taxon>Lactobacillaceae</taxon>
        <taxon>Xylocopilactobacillus</taxon>
    </lineage>
</organism>
<dbReference type="InterPro" id="IPR023068">
    <property type="entry name" value="CCA-adding_enz_firmicutes"/>
</dbReference>
<evidence type="ECO:0000313" key="16">
    <source>
        <dbReference type="Proteomes" id="UP001321804"/>
    </source>
</evidence>
<evidence type="ECO:0000256" key="8">
    <source>
        <dbReference type="ARBA" id="ARBA00022840"/>
    </source>
</evidence>
<keyword evidence="8 11" id="KW-0067">ATP-binding</keyword>
<dbReference type="RefSeq" id="WP_317694773.1">
    <property type="nucleotide sequence ID" value="NZ_AP026801.1"/>
</dbReference>
<dbReference type="Gene3D" id="3.30.460.10">
    <property type="entry name" value="Beta Polymerase, domain 2"/>
    <property type="match status" value="1"/>
</dbReference>
<dbReference type="InterPro" id="IPR032810">
    <property type="entry name" value="CCA-adding_enz_C"/>
</dbReference>
<feature type="binding site" evidence="11">
    <location>
        <position position="48"/>
    </location>
    <ligand>
        <name>Mg(2+)</name>
        <dbReference type="ChEBI" id="CHEBI:18420"/>
    </ligand>
</feature>
<dbReference type="InterPro" id="IPR043519">
    <property type="entry name" value="NT_sf"/>
</dbReference>